<accession>A0A8S5LV78</accession>
<dbReference type="GO" id="GO:0004519">
    <property type="term" value="F:endonuclease activity"/>
    <property type="evidence" value="ECO:0007669"/>
    <property type="project" value="UniProtKB-KW"/>
</dbReference>
<evidence type="ECO:0000313" key="1">
    <source>
        <dbReference type="EMBL" id="DAD73699.1"/>
    </source>
</evidence>
<proteinExistence type="predicted"/>
<keyword evidence="1" id="KW-0255">Endonuclease</keyword>
<sequence>MFAEGYAKARLYAKGRMKSGQMNRTEKAYAAWLEAEKHAGRIMAYWFEALKLKIAEGACFYTPDFLVLRSDGTLELHEVKGSPAIFADDAKVKVKACATQYPFPVFVVFPKKKSSGGGWDVQAY</sequence>
<reference evidence="1" key="1">
    <citation type="journal article" date="2021" name="Proc. Natl. Acad. Sci. U.S.A.">
        <title>A Catalog of Tens of Thousands of Viruses from Human Metagenomes Reveals Hidden Associations with Chronic Diseases.</title>
        <authorList>
            <person name="Tisza M.J."/>
            <person name="Buck C.B."/>
        </authorList>
    </citation>
    <scope>NUCLEOTIDE SEQUENCE</scope>
    <source>
        <strain evidence="1">Ctrub15</strain>
    </source>
</reference>
<keyword evidence="1" id="KW-0378">Hydrolase</keyword>
<protein>
    <submittedName>
        <fullName evidence="1">Endonuclease</fullName>
    </submittedName>
</protein>
<organism evidence="1">
    <name type="scientific">Podoviridae sp. ctrub15</name>
    <dbReference type="NCBI Taxonomy" id="2826581"/>
    <lineage>
        <taxon>Viruses</taxon>
        <taxon>Duplodnaviria</taxon>
        <taxon>Heunggongvirae</taxon>
        <taxon>Uroviricota</taxon>
        <taxon>Caudoviricetes</taxon>
    </lineage>
</organism>
<name>A0A8S5LV78_9CAUD</name>
<dbReference type="EMBL" id="BK014743">
    <property type="protein sequence ID" value="DAD73699.1"/>
    <property type="molecule type" value="Genomic_DNA"/>
</dbReference>
<dbReference type="Gene3D" id="3.40.91.30">
    <property type="match status" value="1"/>
</dbReference>
<keyword evidence="1" id="KW-0540">Nuclease</keyword>